<dbReference type="AlphaFoldDB" id="A0AAV5A0L1"/>
<organism evidence="2 3">
    <name type="scientific">Clathrus columnatus</name>
    <dbReference type="NCBI Taxonomy" id="1419009"/>
    <lineage>
        <taxon>Eukaryota</taxon>
        <taxon>Fungi</taxon>
        <taxon>Dikarya</taxon>
        <taxon>Basidiomycota</taxon>
        <taxon>Agaricomycotina</taxon>
        <taxon>Agaricomycetes</taxon>
        <taxon>Phallomycetidae</taxon>
        <taxon>Phallales</taxon>
        <taxon>Clathraceae</taxon>
        <taxon>Clathrus</taxon>
    </lineage>
</organism>
<reference evidence="2" key="1">
    <citation type="submission" date="2021-10" db="EMBL/GenBank/DDBJ databases">
        <title>De novo Genome Assembly of Clathrus columnatus (Basidiomycota, Fungi) Using Illumina and Nanopore Sequence Data.</title>
        <authorList>
            <person name="Ogiso-Tanaka E."/>
            <person name="Itagaki H."/>
            <person name="Hosoya T."/>
            <person name="Hosaka K."/>
        </authorList>
    </citation>
    <scope>NUCLEOTIDE SEQUENCE</scope>
    <source>
        <strain evidence="2">MO-923</strain>
    </source>
</reference>
<dbReference type="Pfam" id="PF00995">
    <property type="entry name" value="Sec1"/>
    <property type="match status" value="1"/>
</dbReference>
<comment type="similarity">
    <text evidence="1">Belongs to the STXBP/unc-18/SEC1 family.</text>
</comment>
<dbReference type="SUPFAM" id="SSF56815">
    <property type="entry name" value="Sec1/munc18-like (SM) proteins"/>
    <property type="match status" value="1"/>
</dbReference>
<dbReference type="Proteomes" id="UP001050691">
    <property type="component" value="Unassembled WGS sequence"/>
</dbReference>
<dbReference type="InterPro" id="IPR036045">
    <property type="entry name" value="Sec1-like_sf"/>
</dbReference>
<dbReference type="GO" id="GO:0016192">
    <property type="term" value="P:vesicle-mediated transport"/>
    <property type="evidence" value="ECO:0007669"/>
    <property type="project" value="InterPro"/>
</dbReference>
<dbReference type="InterPro" id="IPR043127">
    <property type="entry name" value="Sec-1-like_dom3a"/>
</dbReference>
<keyword evidence="3" id="KW-1185">Reference proteome</keyword>
<evidence type="ECO:0000313" key="2">
    <source>
        <dbReference type="EMBL" id="GJJ07785.1"/>
    </source>
</evidence>
<accession>A0AAV5A0L1</accession>
<proteinExistence type="inferred from homology"/>
<sequence length="136" mass="15158">MTGSKKGSSFTQTARFEFKKKLGKVTRGLDEDHKSRLKAKTVAQAATQLKEFVEKLEGLQTEHQTLKIHTRTSEILLSLTKTKVVNKSLKVQQNLAARGALQRNVVLRPLCLASITSGGIKPRVLEKYCNHMVTIV</sequence>
<dbReference type="InterPro" id="IPR001619">
    <property type="entry name" value="Sec1-like"/>
</dbReference>
<dbReference type="Gene3D" id="3.90.830.10">
    <property type="entry name" value="Syntaxin Binding Protein 1, Chain A, domain 2"/>
    <property type="match status" value="1"/>
</dbReference>
<protein>
    <submittedName>
        <fullName evidence="2">Uncharacterized protein</fullName>
    </submittedName>
</protein>
<evidence type="ECO:0000313" key="3">
    <source>
        <dbReference type="Proteomes" id="UP001050691"/>
    </source>
</evidence>
<dbReference type="EMBL" id="BPWL01000002">
    <property type="protein sequence ID" value="GJJ07785.1"/>
    <property type="molecule type" value="Genomic_DNA"/>
</dbReference>
<name>A0AAV5A0L1_9AGAM</name>
<evidence type="ECO:0000256" key="1">
    <source>
        <dbReference type="ARBA" id="ARBA00009884"/>
    </source>
</evidence>
<comment type="caution">
    <text evidence="2">The sequence shown here is derived from an EMBL/GenBank/DDBJ whole genome shotgun (WGS) entry which is preliminary data.</text>
</comment>
<gene>
    <name evidence="2" type="ORF">Clacol_001990</name>
</gene>